<evidence type="ECO:0000313" key="3">
    <source>
        <dbReference type="Proteomes" id="UP000006755"/>
    </source>
</evidence>
<gene>
    <name evidence="2" type="ORF">B3C1_01810</name>
</gene>
<dbReference type="STRING" id="745411.B3C1_01810"/>
<reference evidence="2 3" key="1">
    <citation type="journal article" date="2012" name="J. Bacteriol.">
        <title>Genome Sequence of Gallaecimonas xiamenensis Type Strain 3-C-1.</title>
        <authorList>
            <person name="Lai Q."/>
            <person name="Wang L."/>
            <person name="Wang W."/>
            <person name="Shao Z."/>
        </authorList>
    </citation>
    <scope>NUCLEOTIDE SEQUENCE [LARGE SCALE GENOMIC DNA]</scope>
    <source>
        <strain evidence="2 3">3-C-1</strain>
    </source>
</reference>
<evidence type="ECO:0000256" key="1">
    <source>
        <dbReference type="SAM" id="SignalP"/>
    </source>
</evidence>
<feature type="chain" id="PRO_5003862220" evidence="1">
    <location>
        <begin position="20"/>
        <end position="73"/>
    </location>
</feature>
<dbReference type="AlphaFoldDB" id="K2JSM5"/>
<dbReference type="EMBL" id="AMRI01000002">
    <property type="protein sequence ID" value="EKE77507.1"/>
    <property type="molecule type" value="Genomic_DNA"/>
</dbReference>
<evidence type="ECO:0000313" key="2">
    <source>
        <dbReference type="EMBL" id="EKE77507.1"/>
    </source>
</evidence>
<name>K2JSM5_9GAMM</name>
<dbReference type="RefSeq" id="WP_008482507.1">
    <property type="nucleotide sequence ID" value="NZ_AMRI01000002.1"/>
</dbReference>
<dbReference type="OrthoDB" id="9945591at2"/>
<organism evidence="2 3">
    <name type="scientific">Gallaecimonas xiamenensis 3-C-1</name>
    <dbReference type="NCBI Taxonomy" id="745411"/>
    <lineage>
        <taxon>Bacteria</taxon>
        <taxon>Pseudomonadati</taxon>
        <taxon>Pseudomonadota</taxon>
        <taxon>Gammaproteobacteria</taxon>
        <taxon>Enterobacterales</taxon>
        <taxon>Gallaecimonadaceae</taxon>
        <taxon>Gallaecimonas</taxon>
    </lineage>
</organism>
<keyword evidence="3" id="KW-1185">Reference proteome</keyword>
<feature type="signal peptide" evidence="1">
    <location>
        <begin position="1"/>
        <end position="19"/>
    </location>
</feature>
<keyword evidence="1" id="KW-0732">Signal</keyword>
<protein>
    <submittedName>
        <fullName evidence="2">Uncharacterized protein</fullName>
    </submittedName>
</protein>
<dbReference type="Proteomes" id="UP000006755">
    <property type="component" value="Unassembled WGS sequence"/>
</dbReference>
<comment type="caution">
    <text evidence="2">The sequence shown here is derived from an EMBL/GenBank/DDBJ whole genome shotgun (WGS) entry which is preliminary data.</text>
</comment>
<proteinExistence type="predicted"/>
<sequence>MKIKLIPTLCGTLIGMVLAAPAIARIPGDCECDLWLRELNRCEAGEPTNVRDCRFYYDGWLDCQSNESCQGPQ</sequence>
<accession>K2JSM5</accession>